<protein>
    <recommendedName>
        <fullName evidence="2">Segregation/condensation protein A</fullName>
    </recommendedName>
</protein>
<organism evidence="1">
    <name type="scientific">hot springs metagenome</name>
    <dbReference type="NCBI Taxonomy" id="433727"/>
    <lineage>
        <taxon>unclassified sequences</taxon>
        <taxon>metagenomes</taxon>
        <taxon>ecological metagenomes</taxon>
    </lineage>
</organism>
<dbReference type="PANTHER" id="PTHR33969">
    <property type="entry name" value="SEGREGATION AND CONDENSATION PROTEIN A"/>
    <property type="match status" value="1"/>
</dbReference>
<dbReference type="PANTHER" id="PTHR33969:SF2">
    <property type="entry name" value="SEGREGATION AND CONDENSATION PROTEIN A"/>
    <property type="match status" value="1"/>
</dbReference>
<gene>
    <name evidence="1" type="ORF">A45J_0545</name>
</gene>
<dbReference type="Pfam" id="PF02616">
    <property type="entry name" value="SMC_ScpA"/>
    <property type="match status" value="1"/>
</dbReference>
<dbReference type="AlphaFoldDB" id="A0A5J4L230"/>
<reference evidence="1" key="1">
    <citation type="submission" date="2019-10" db="EMBL/GenBank/DDBJ databases">
        <title>Metagenomic sequencing of thiosulfate-disproportionating enrichment culture.</title>
        <authorList>
            <person name="Umezawa K."/>
            <person name="Kojima H."/>
            <person name="Fukui M."/>
        </authorList>
    </citation>
    <scope>NUCLEOTIDE SEQUENCE</scope>
    <source>
        <strain evidence="1">45J</strain>
    </source>
</reference>
<proteinExistence type="inferred from homology"/>
<name>A0A5J4L230_9ZZZZ</name>
<dbReference type="Gene3D" id="1.10.10.580">
    <property type="entry name" value="Structural maintenance of chromosome 1. Chain E"/>
    <property type="match status" value="1"/>
</dbReference>
<dbReference type="Gene3D" id="6.10.250.2410">
    <property type="match status" value="1"/>
</dbReference>
<evidence type="ECO:0008006" key="2">
    <source>
        <dbReference type="Google" id="ProtNLM"/>
    </source>
</evidence>
<dbReference type="EMBL" id="BLAB01000001">
    <property type="protein sequence ID" value="GER92817.1"/>
    <property type="molecule type" value="Genomic_DNA"/>
</dbReference>
<dbReference type="InterPro" id="IPR023093">
    <property type="entry name" value="ScpA-like_C"/>
</dbReference>
<dbReference type="HAMAP" id="MF_01805">
    <property type="entry name" value="ScpA"/>
    <property type="match status" value="1"/>
</dbReference>
<accession>A0A5J4L230</accession>
<dbReference type="InterPro" id="IPR003768">
    <property type="entry name" value="ScpA"/>
</dbReference>
<sequence>MEEAYNIKLPVFEGPLDLLLHLIRENRIDIYDIPIAVITKQYLQYIEIMKELNLEIASEFLVMAATLIYIKSRMLLPPDETIETEQHEDPRAGLVQRLLEYQAYKEASGILREREEIWANIFSRPPIEQDDIKVEPELYLFDVNIFDLMSALKKIMSKVPPEAIKITRETLTVKDRIAMILEKMEDEHTMRFDALFEEDTTRVQIIVTFLALLEILRLGIVRAYQDKEFGTIWIMRHATT</sequence>
<evidence type="ECO:0000313" key="1">
    <source>
        <dbReference type="EMBL" id="GER92817.1"/>
    </source>
</evidence>
<comment type="caution">
    <text evidence="1">The sequence shown here is derived from an EMBL/GenBank/DDBJ whole genome shotgun (WGS) entry which is preliminary data.</text>
</comment>